<organism evidence="2">
    <name type="scientific">marine sediment metagenome</name>
    <dbReference type="NCBI Taxonomy" id="412755"/>
    <lineage>
        <taxon>unclassified sequences</taxon>
        <taxon>metagenomes</taxon>
        <taxon>ecological metagenomes</taxon>
    </lineage>
</organism>
<evidence type="ECO:0000313" key="2">
    <source>
        <dbReference type="EMBL" id="GAG21384.1"/>
    </source>
</evidence>
<name>X0VSH0_9ZZZZ</name>
<proteinExistence type="predicted"/>
<protein>
    <recommendedName>
        <fullName evidence="1">Formamidopyrimidine-DNA glycosylase catalytic domain-containing protein</fullName>
    </recommendedName>
</protein>
<dbReference type="InterPro" id="IPR035937">
    <property type="entry name" value="FPG_N"/>
</dbReference>
<dbReference type="GO" id="GO:0019104">
    <property type="term" value="F:DNA N-glycosylase activity"/>
    <property type="evidence" value="ECO:0007669"/>
    <property type="project" value="InterPro"/>
</dbReference>
<dbReference type="GO" id="GO:0008270">
    <property type="term" value="F:zinc ion binding"/>
    <property type="evidence" value="ECO:0007669"/>
    <property type="project" value="InterPro"/>
</dbReference>
<dbReference type="SUPFAM" id="SSF81624">
    <property type="entry name" value="N-terminal domain of MutM-like DNA repair proteins"/>
    <property type="match status" value="1"/>
</dbReference>
<sequence>MPELPEVETIRNELSPWVVGQSFTEITISDAKLVCGGSVEEVRRGLIEKKIESLERRGKYLIFHLSNGRSLIMHLRMTGSLLLNPRDVDRYARAVF</sequence>
<dbReference type="GO" id="GO:0006284">
    <property type="term" value="P:base-excision repair"/>
    <property type="evidence" value="ECO:0007669"/>
    <property type="project" value="InterPro"/>
</dbReference>
<dbReference type="SMART" id="SM00898">
    <property type="entry name" value="Fapy_DNA_glyco"/>
    <property type="match status" value="1"/>
</dbReference>
<accession>X0VSH0</accession>
<dbReference type="InterPro" id="IPR012319">
    <property type="entry name" value="FPG_cat"/>
</dbReference>
<dbReference type="Gene3D" id="3.20.190.10">
    <property type="entry name" value="MutM-like, N-terminal"/>
    <property type="match status" value="1"/>
</dbReference>
<dbReference type="GO" id="GO:0003906">
    <property type="term" value="F:DNA-(apurinic or apyrimidinic site) endonuclease activity"/>
    <property type="evidence" value="ECO:0007669"/>
    <property type="project" value="InterPro"/>
</dbReference>
<dbReference type="AlphaFoldDB" id="X0VSH0"/>
<dbReference type="CDD" id="cd08966">
    <property type="entry name" value="EcFpg-like_N"/>
    <property type="match status" value="1"/>
</dbReference>
<evidence type="ECO:0000259" key="1">
    <source>
        <dbReference type="PROSITE" id="PS51068"/>
    </source>
</evidence>
<feature type="domain" description="Formamidopyrimidine-DNA glycosylase catalytic" evidence="1">
    <location>
        <begin position="2"/>
        <end position="96"/>
    </location>
</feature>
<gene>
    <name evidence="2" type="ORF">S01H1_60534</name>
</gene>
<dbReference type="PROSITE" id="PS51068">
    <property type="entry name" value="FPG_CAT"/>
    <property type="match status" value="1"/>
</dbReference>
<dbReference type="EMBL" id="BARS01039652">
    <property type="protein sequence ID" value="GAG21384.1"/>
    <property type="molecule type" value="Genomic_DNA"/>
</dbReference>
<reference evidence="2" key="1">
    <citation type="journal article" date="2014" name="Front. Microbiol.">
        <title>High frequency of phylogenetically diverse reductive dehalogenase-homologous genes in deep subseafloor sedimentary metagenomes.</title>
        <authorList>
            <person name="Kawai M."/>
            <person name="Futagami T."/>
            <person name="Toyoda A."/>
            <person name="Takaki Y."/>
            <person name="Nishi S."/>
            <person name="Hori S."/>
            <person name="Arai W."/>
            <person name="Tsubouchi T."/>
            <person name="Morono Y."/>
            <person name="Uchiyama I."/>
            <person name="Ito T."/>
            <person name="Fujiyama A."/>
            <person name="Inagaki F."/>
            <person name="Takami H."/>
        </authorList>
    </citation>
    <scope>NUCLEOTIDE SEQUENCE</scope>
    <source>
        <strain evidence="2">Expedition CK06-06</strain>
    </source>
</reference>
<dbReference type="Pfam" id="PF01149">
    <property type="entry name" value="Fapy_DNA_glyco"/>
    <property type="match status" value="1"/>
</dbReference>
<comment type="caution">
    <text evidence="2">The sequence shown here is derived from an EMBL/GenBank/DDBJ whole genome shotgun (WGS) entry which is preliminary data.</text>
</comment>
<feature type="non-terminal residue" evidence="2">
    <location>
        <position position="96"/>
    </location>
</feature>